<protein>
    <submittedName>
        <fullName evidence="1">DUF2693 domain-containing protein</fullName>
    </submittedName>
</protein>
<name>A0ABX2AQ05_9BACT</name>
<proteinExistence type="predicted"/>
<accession>A0ABX2AQ05</accession>
<gene>
    <name evidence="1" type="ORF">HPS56_07035</name>
</gene>
<dbReference type="Pfam" id="PF10902">
    <property type="entry name" value="WYL_2"/>
    <property type="match status" value="1"/>
</dbReference>
<reference evidence="1 2" key="1">
    <citation type="submission" date="2020-05" db="EMBL/GenBank/DDBJ databases">
        <title>Distinct polysaccharide utilization as determinants for interspecies competition between intestinal Prevotella spp.</title>
        <authorList>
            <person name="Galvez E.J.C."/>
            <person name="Iljazovic A."/>
            <person name="Strowig T."/>
        </authorList>
    </citation>
    <scope>NUCLEOTIDE SEQUENCE [LARGE SCALE GENOMIC DNA]</scope>
    <source>
        <strain evidence="1 2">PMUR</strain>
    </source>
</reference>
<dbReference type="EMBL" id="JABKKF010000005">
    <property type="protein sequence ID" value="NPD92107.1"/>
    <property type="molecule type" value="Genomic_DNA"/>
</dbReference>
<dbReference type="Proteomes" id="UP000714420">
    <property type="component" value="Unassembled WGS sequence"/>
</dbReference>
<evidence type="ECO:0000313" key="1">
    <source>
        <dbReference type="EMBL" id="NPD92107.1"/>
    </source>
</evidence>
<evidence type="ECO:0000313" key="2">
    <source>
        <dbReference type="Proteomes" id="UP000714420"/>
    </source>
</evidence>
<keyword evidence="2" id="KW-1185">Reference proteome</keyword>
<sequence length="108" mass="12121">MNAIVINNATANRATVIATRTQSSEMGIMKAMLIDTLKVKLANGVAHFIFKKKDGTYREAWGTTQSDIANAKTNGRGVSREAFKTTAYFDVEIGEWRSFRWENLVQVF</sequence>
<comment type="caution">
    <text evidence="1">The sequence shown here is derived from an EMBL/GenBank/DDBJ whole genome shotgun (WGS) entry which is preliminary data.</text>
</comment>
<dbReference type="InterPro" id="IPR024401">
    <property type="entry name" value="WYL_prot"/>
</dbReference>
<organism evidence="1 2">
    <name type="scientific">Xylanibacter muris</name>
    <dbReference type="NCBI Taxonomy" id="2736290"/>
    <lineage>
        <taxon>Bacteria</taxon>
        <taxon>Pseudomonadati</taxon>
        <taxon>Bacteroidota</taxon>
        <taxon>Bacteroidia</taxon>
        <taxon>Bacteroidales</taxon>
        <taxon>Prevotellaceae</taxon>
        <taxon>Xylanibacter</taxon>
    </lineage>
</organism>